<dbReference type="Proteomes" id="UP000603141">
    <property type="component" value="Unassembled WGS sequence"/>
</dbReference>
<feature type="signal peptide" evidence="2">
    <location>
        <begin position="1"/>
        <end position="31"/>
    </location>
</feature>
<keyword evidence="5" id="KW-1185">Reference proteome</keyword>
<gene>
    <name evidence="4" type="ORF">JIN85_17210</name>
</gene>
<evidence type="ECO:0000256" key="1">
    <source>
        <dbReference type="PIRNR" id="PIRNR000897"/>
    </source>
</evidence>
<feature type="domain" description="Phosphatidic acid phosphatase type 2/haloperoxidase" evidence="3">
    <location>
        <begin position="122"/>
        <end position="209"/>
    </location>
</feature>
<proteinExistence type="inferred from homology"/>
<dbReference type="InterPro" id="IPR001011">
    <property type="entry name" value="Acid_Pase_classA_bac"/>
</dbReference>
<keyword evidence="2" id="KW-0732">Signal</keyword>
<dbReference type="SUPFAM" id="SSF48317">
    <property type="entry name" value="Acid phosphatase/Vanadium-dependent haloperoxidase"/>
    <property type="match status" value="1"/>
</dbReference>
<dbReference type="GO" id="GO:0003993">
    <property type="term" value="F:acid phosphatase activity"/>
    <property type="evidence" value="ECO:0007669"/>
    <property type="project" value="UniProtKB-EC"/>
</dbReference>
<name>A0A934S8M0_9BACT</name>
<reference evidence="4" key="1">
    <citation type="submission" date="2021-01" db="EMBL/GenBank/DDBJ databases">
        <title>Modified the classification status of verrucomicrobia.</title>
        <authorList>
            <person name="Feng X."/>
        </authorList>
    </citation>
    <scope>NUCLEOTIDE SEQUENCE</scope>
    <source>
        <strain evidence="4">KCTC 22041</strain>
    </source>
</reference>
<evidence type="ECO:0000313" key="4">
    <source>
        <dbReference type="EMBL" id="MBK1884162.1"/>
    </source>
</evidence>
<comment type="catalytic activity">
    <reaction evidence="1">
        <text>a phosphate monoester + H2O = an alcohol + phosphate</text>
        <dbReference type="Rhea" id="RHEA:15017"/>
        <dbReference type="ChEBI" id="CHEBI:15377"/>
        <dbReference type="ChEBI" id="CHEBI:30879"/>
        <dbReference type="ChEBI" id="CHEBI:43474"/>
        <dbReference type="ChEBI" id="CHEBI:67140"/>
        <dbReference type="EC" id="3.1.3.2"/>
    </reaction>
</comment>
<dbReference type="EC" id="3.1.3.2" evidence="1"/>
<dbReference type="EMBL" id="JAENIJ010000036">
    <property type="protein sequence ID" value="MBK1884162.1"/>
    <property type="molecule type" value="Genomic_DNA"/>
</dbReference>
<dbReference type="InterPro" id="IPR036938">
    <property type="entry name" value="PAP2/HPO_sf"/>
</dbReference>
<evidence type="ECO:0000313" key="5">
    <source>
        <dbReference type="Proteomes" id="UP000603141"/>
    </source>
</evidence>
<comment type="caution">
    <text evidence="4">The sequence shown here is derived from an EMBL/GenBank/DDBJ whole genome shotgun (WGS) entry which is preliminary data.</text>
</comment>
<accession>A0A934S8M0</accession>
<dbReference type="PIRSF" id="PIRSF000897">
    <property type="entry name" value="Acid_Ptase_ClsA"/>
    <property type="match status" value="1"/>
</dbReference>
<sequence length="250" mass="27543">MIPRFLTDLSRSAKCLALATAMLTFSGVSFAAEPIVLPPGVDFSILPPPPADDSPAGMADLSVLLYVQRDRTPEQEKLAKEMASPSVFAMGREIFGPWFTRENLPKTAAILREVSQVTDKVKNDAKNEWKRPRPYVRSSLVHPVVGKPGDAGCYPSGHSYGIAIPEFVLTAAFPEHAEQFDEMIHRVMWGRVIGGVHYPSDTEAGRLLAKDVIDKLLQTDPMKEAIKTIQEEAAPFLKKDQENQKSKAGE</sequence>
<comment type="similarity">
    <text evidence="1">Belongs to the class A bacterial acid phosphatase family.</text>
</comment>
<dbReference type="InterPro" id="IPR000326">
    <property type="entry name" value="PAP2/HPO"/>
</dbReference>
<dbReference type="Gene3D" id="1.20.144.10">
    <property type="entry name" value="Phosphatidic acid phosphatase type 2/haloperoxidase"/>
    <property type="match status" value="1"/>
</dbReference>
<evidence type="ECO:0000259" key="3">
    <source>
        <dbReference type="Pfam" id="PF01569"/>
    </source>
</evidence>
<evidence type="ECO:0000256" key="2">
    <source>
        <dbReference type="SAM" id="SignalP"/>
    </source>
</evidence>
<protein>
    <recommendedName>
        <fullName evidence="1">Acid phosphatase</fullName>
        <ecNumber evidence="1">3.1.3.2</ecNumber>
    </recommendedName>
</protein>
<keyword evidence="1" id="KW-0378">Hydrolase</keyword>
<organism evidence="4 5">
    <name type="scientific">Luteolibacter pohnpeiensis</name>
    <dbReference type="NCBI Taxonomy" id="454153"/>
    <lineage>
        <taxon>Bacteria</taxon>
        <taxon>Pseudomonadati</taxon>
        <taxon>Verrucomicrobiota</taxon>
        <taxon>Verrucomicrobiia</taxon>
        <taxon>Verrucomicrobiales</taxon>
        <taxon>Verrucomicrobiaceae</taxon>
        <taxon>Luteolibacter</taxon>
    </lineage>
</organism>
<dbReference type="Pfam" id="PF01569">
    <property type="entry name" value="PAP2"/>
    <property type="match status" value="1"/>
</dbReference>
<dbReference type="AlphaFoldDB" id="A0A934S8M0"/>
<dbReference type="GO" id="GO:0030288">
    <property type="term" value="C:outer membrane-bounded periplasmic space"/>
    <property type="evidence" value="ECO:0007669"/>
    <property type="project" value="InterPro"/>
</dbReference>
<feature type="chain" id="PRO_5037734898" description="Acid phosphatase" evidence="2">
    <location>
        <begin position="32"/>
        <end position="250"/>
    </location>
</feature>